<organism evidence="1 2">
    <name type="scientific">Floridaenema evergladense BLCC-F167</name>
    <dbReference type="NCBI Taxonomy" id="3153639"/>
    <lineage>
        <taxon>Bacteria</taxon>
        <taxon>Bacillati</taxon>
        <taxon>Cyanobacteriota</taxon>
        <taxon>Cyanophyceae</taxon>
        <taxon>Oscillatoriophycideae</taxon>
        <taxon>Aerosakkonematales</taxon>
        <taxon>Aerosakkonemataceae</taxon>
        <taxon>Floridanema</taxon>
        <taxon>Floridanema evergladense</taxon>
    </lineage>
</organism>
<evidence type="ECO:0000313" key="2">
    <source>
        <dbReference type="Proteomes" id="UP001576780"/>
    </source>
</evidence>
<dbReference type="Proteomes" id="UP001576780">
    <property type="component" value="Unassembled WGS sequence"/>
</dbReference>
<dbReference type="RefSeq" id="WP_413270477.1">
    <property type="nucleotide sequence ID" value="NZ_JBHFNT010000116.1"/>
</dbReference>
<keyword evidence="2" id="KW-1185">Reference proteome</keyword>
<gene>
    <name evidence="1" type="ORF">ACE1CA_14010</name>
</gene>
<reference evidence="1 2" key="1">
    <citation type="submission" date="2024-09" db="EMBL/GenBank/DDBJ databases">
        <title>Floridaenema gen nov. (Aerosakkonemataceae, Aerosakkonematales ord. nov., Cyanobacteria) from benthic tropical and subtropical fresh waters, with the description of four new species.</title>
        <authorList>
            <person name="Moretto J.A."/>
            <person name="Berthold D.E."/>
            <person name="Lefler F.W."/>
            <person name="Huang I.-S."/>
            <person name="Laughinghouse H. IV."/>
        </authorList>
    </citation>
    <scope>NUCLEOTIDE SEQUENCE [LARGE SCALE GENOMIC DNA]</scope>
    <source>
        <strain evidence="1 2">BLCC-F167</strain>
    </source>
</reference>
<evidence type="ECO:0000313" key="1">
    <source>
        <dbReference type="EMBL" id="MFB2835642.1"/>
    </source>
</evidence>
<accession>A0ABV4WKP5</accession>
<sequence>MNKSNKSEISQLVEKVMLDPILLRRLSNRVYELMLEDLRNQRDRSCNYKGLL</sequence>
<protein>
    <submittedName>
        <fullName evidence="1">Uncharacterized protein</fullName>
    </submittedName>
</protein>
<dbReference type="EMBL" id="JBHFNT010000116">
    <property type="protein sequence ID" value="MFB2835642.1"/>
    <property type="molecule type" value="Genomic_DNA"/>
</dbReference>
<name>A0ABV4WKP5_9CYAN</name>
<proteinExistence type="predicted"/>
<comment type="caution">
    <text evidence="1">The sequence shown here is derived from an EMBL/GenBank/DDBJ whole genome shotgun (WGS) entry which is preliminary data.</text>
</comment>